<dbReference type="SUPFAM" id="SSF55846">
    <property type="entry name" value="N-acetylmuramoyl-L-alanine amidase-like"/>
    <property type="match status" value="1"/>
</dbReference>
<feature type="chain" id="PRO_5046236166" description="N-acetylmuramoyl-L-alanine amidase" evidence="6">
    <location>
        <begin position="36"/>
        <end position="297"/>
    </location>
</feature>
<feature type="signal peptide" evidence="6">
    <location>
        <begin position="1"/>
        <end position="35"/>
    </location>
</feature>
<dbReference type="PANTHER" id="PTHR30417:SF1">
    <property type="entry name" value="N-ACETYLMURAMOYL-L-ALANINE AMIDASE AMID"/>
    <property type="match status" value="1"/>
</dbReference>
<protein>
    <recommendedName>
        <fullName evidence="3">N-acetylmuramoyl-L-alanine amidase</fullName>
        <ecNumber evidence="3">3.5.1.28</ecNumber>
    </recommendedName>
</protein>
<dbReference type="SUPFAM" id="SSF47090">
    <property type="entry name" value="PGBD-like"/>
    <property type="match status" value="1"/>
</dbReference>
<comment type="similarity">
    <text evidence="2">Belongs to the N-acetylmuramoyl-L-alanine amidase 2 family.</text>
</comment>
<dbReference type="Proteomes" id="UP001246372">
    <property type="component" value="Unassembled WGS sequence"/>
</dbReference>
<dbReference type="PANTHER" id="PTHR30417">
    <property type="entry name" value="N-ACETYLMURAMOYL-L-ALANINE AMIDASE AMID"/>
    <property type="match status" value="1"/>
</dbReference>
<gene>
    <name evidence="8" type="ORF">RQP53_21425</name>
</gene>
<dbReference type="RefSeq" id="WP_315652735.1">
    <property type="nucleotide sequence ID" value="NZ_JAVXZY010000011.1"/>
</dbReference>
<evidence type="ECO:0000313" key="8">
    <source>
        <dbReference type="EMBL" id="MDT9001852.1"/>
    </source>
</evidence>
<reference evidence="8" key="1">
    <citation type="submission" date="2023-09" db="EMBL/GenBank/DDBJ databases">
        <title>Paucibacter sp. APW11 Genome sequencing and assembly.</title>
        <authorList>
            <person name="Kim I."/>
        </authorList>
    </citation>
    <scope>NUCLEOTIDE SEQUENCE</scope>
    <source>
        <strain evidence="8">APW11</strain>
    </source>
</reference>
<proteinExistence type="inferred from homology"/>
<keyword evidence="5" id="KW-0961">Cell wall biogenesis/degradation</keyword>
<dbReference type="InterPro" id="IPR051206">
    <property type="entry name" value="NAMLAA_amidase_2"/>
</dbReference>
<dbReference type="GO" id="GO:0008745">
    <property type="term" value="F:N-acetylmuramoyl-L-alanine amidase activity"/>
    <property type="evidence" value="ECO:0007669"/>
    <property type="project" value="UniProtKB-EC"/>
</dbReference>
<keyword evidence="4 8" id="KW-0378">Hydrolase</keyword>
<accession>A0ABU3PIA6</accession>
<keyword evidence="6" id="KW-0732">Signal</keyword>
<dbReference type="Pfam" id="PF01471">
    <property type="entry name" value="PG_binding_1"/>
    <property type="match status" value="1"/>
</dbReference>
<keyword evidence="9" id="KW-1185">Reference proteome</keyword>
<dbReference type="InterPro" id="IPR002502">
    <property type="entry name" value="Amidase_domain"/>
</dbReference>
<evidence type="ECO:0000256" key="1">
    <source>
        <dbReference type="ARBA" id="ARBA00001561"/>
    </source>
</evidence>
<evidence type="ECO:0000259" key="7">
    <source>
        <dbReference type="SMART" id="SM00644"/>
    </source>
</evidence>
<comment type="catalytic activity">
    <reaction evidence="1">
        <text>Hydrolyzes the link between N-acetylmuramoyl residues and L-amino acid residues in certain cell-wall glycopeptides.</text>
        <dbReference type="EC" id="3.5.1.28"/>
    </reaction>
</comment>
<dbReference type="EMBL" id="JAVXZY010000011">
    <property type="protein sequence ID" value="MDT9001852.1"/>
    <property type="molecule type" value="Genomic_DNA"/>
</dbReference>
<dbReference type="InterPro" id="IPR036505">
    <property type="entry name" value="Amidase/PGRP_sf"/>
</dbReference>
<dbReference type="Pfam" id="PF01510">
    <property type="entry name" value="Amidase_2"/>
    <property type="match status" value="1"/>
</dbReference>
<comment type="caution">
    <text evidence="8">The sequence shown here is derived from an EMBL/GenBank/DDBJ whole genome shotgun (WGS) entry which is preliminary data.</text>
</comment>
<evidence type="ECO:0000313" key="9">
    <source>
        <dbReference type="Proteomes" id="UP001246372"/>
    </source>
</evidence>
<evidence type="ECO:0000256" key="2">
    <source>
        <dbReference type="ARBA" id="ARBA00007553"/>
    </source>
</evidence>
<dbReference type="CDD" id="cd06583">
    <property type="entry name" value="PGRP"/>
    <property type="match status" value="1"/>
</dbReference>
<organism evidence="8 9">
    <name type="scientific">Roseateles aquae</name>
    <dbReference type="NCBI Taxonomy" id="3077235"/>
    <lineage>
        <taxon>Bacteria</taxon>
        <taxon>Pseudomonadati</taxon>
        <taxon>Pseudomonadota</taxon>
        <taxon>Betaproteobacteria</taxon>
        <taxon>Burkholderiales</taxon>
        <taxon>Sphaerotilaceae</taxon>
        <taxon>Roseateles</taxon>
    </lineage>
</organism>
<evidence type="ECO:0000256" key="5">
    <source>
        <dbReference type="ARBA" id="ARBA00023316"/>
    </source>
</evidence>
<sequence>MRLRLAAPASLATFPARFPATLLVATLMLAGCATAPPQGVRIDTRYVSENQDSRVLFLVLHYTVGDFESSLKTLTTGGKVSAHYLVRDEPVTTYRLVDESRRAWHAGVSYWRGSANINPGSIGIEIVNPGRLVGADGTVSYAPYPDKQIDEVIQLCKEIVARHQIRPERIVGHSDIQPQSKQDPGPMFPWKRLWQAGLIAWPDEAMVAERRPGYELSLPDVAWFQAKLARHGFDVPRNGELDRATRNVIAAFQMKYRPARYDGEPDAETAALLEVATLPEGMRMVRPQPAPAAEKAP</sequence>
<evidence type="ECO:0000256" key="3">
    <source>
        <dbReference type="ARBA" id="ARBA00011901"/>
    </source>
</evidence>
<feature type="domain" description="N-acetylmuramoyl-L-alanine amidase" evidence="7">
    <location>
        <begin position="43"/>
        <end position="185"/>
    </location>
</feature>
<dbReference type="EC" id="3.5.1.28" evidence="3"/>
<dbReference type="Gene3D" id="3.40.80.10">
    <property type="entry name" value="Peptidoglycan recognition protein-like"/>
    <property type="match status" value="1"/>
</dbReference>
<dbReference type="InterPro" id="IPR036366">
    <property type="entry name" value="PGBDSf"/>
</dbReference>
<evidence type="ECO:0000256" key="6">
    <source>
        <dbReference type="SAM" id="SignalP"/>
    </source>
</evidence>
<name>A0ABU3PIA6_9BURK</name>
<dbReference type="Gene3D" id="1.10.101.10">
    <property type="entry name" value="PGBD-like superfamily/PGBD"/>
    <property type="match status" value="1"/>
</dbReference>
<dbReference type="SMART" id="SM00644">
    <property type="entry name" value="Ami_2"/>
    <property type="match status" value="1"/>
</dbReference>
<evidence type="ECO:0000256" key="4">
    <source>
        <dbReference type="ARBA" id="ARBA00022801"/>
    </source>
</evidence>
<dbReference type="InterPro" id="IPR002477">
    <property type="entry name" value="Peptidoglycan-bd-like"/>
</dbReference>
<dbReference type="PROSITE" id="PS51257">
    <property type="entry name" value="PROKAR_LIPOPROTEIN"/>
    <property type="match status" value="1"/>
</dbReference>
<dbReference type="InterPro" id="IPR036365">
    <property type="entry name" value="PGBD-like_sf"/>
</dbReference>